<keyword evidence="8" id="KW-0539">Nucleus</keyword>
<dbReference type="GO" id="GO:0070336">
    <property type="term" value="F:flap-structured DNA binding"/>
    <property type="evidence" value="ECO:0007669"/>
    <property type="project" value="TreeGrafter"/>
</dbReference>
<evidence type="ECO:0000256" key="4">
    <source>
        <dbReference type="ARBA" id="ARBA00022723"/>
    </source>
</evidence>
<feature type="domain" description="VRR-NUC" evidence="10">
    <location>
        <begin position="612"/>
        <end position="774"/>
    </location>
</feature>
<evidence type="ECO:0000313" key="12">
    <source>
        <dbReference type="EMBL" id="VFT92598.1"/>
    </source>
</evidence>
<dbReference type="InterPro" id="IPR014883">
    <property type="entry name" value="VRR_NUC"/>
</dbReference>
<evidence type="ECO:0000256" key="9">
    <source>
        <dbReference type="SAM" id="MobiDB-lite"/>
    </source>
</evidence>
<feature type="region of interest" description="Disordered" evidence="9">
    <location>
        <begin position="776"/>
        <end position="837"/>
    </location>
</feature>
<comment type="catalytic activity">
    <reaction evidence="1 8">
        <text>Hydrolytically removes 5'-nucleotides successively from the 3'-hydroxy termini of 3'-hydroxy-terminated oligonucleotides.</text>
        <dbReference type="EC" id="3.1.4.1"/>
    </reaction>
</comment>
<reference evidence="12 13" key="1">
    <citation type="submission" date="2019-03" db="EMBL/GenBank/DDBJ databases">
        <authorList>
            <person name="Gaulin E."/>
            <person name="Dumas B."/>
        </authorList>
    </citation>
    <scope>NUCLEOTIDE SEQUENCE [LARGE SCALE GENOMIC DNA]</scope>
    <source>
        <strain evidence="12">CBS 568.67</strain>
    </source>
</reference>
<evidence type="ECO:0000313" key="13">
    <source>
        <dbReference type="Proteomes" id="UP000332933"/>
    </source>
</evidence>
<dbReference type="EC" id="3.1.4.1" evidence="8"/>
<dbReference type="GO" id="GO:0036297">
    <property type="term" value="P:interstrand cross-link repair"/>
    <property type="evidence" value="ECO:0007669"/>
    <property type="project" value="InterPro"/>
</dbReference>
<dbReference type="InterPro" id="IPR049125">
    <property type="entry name" value="FAN1-like_WH"/>
</dbReference>
<keyword evidence="8" id="KW-0234">DNA repair</keyword>
<dbReference type="GO" id="GO:0008409">
    <property type="term" value="F:5'-3' exonuclease activity"/>
    <property type="evidence" value="ECO:0007669"/>
    <property type="project" value="TreeGrafter"/>
</dbReference>
<dbReference type="InterPro" id="IPR049132">
    <property type="entry name" value="FAN1-like_euk"/>
</dbReference>
<evidence type="ECO:0000259" key="10">
    <source>
        <dbReference type="SMART" id="SM00990"/>
    </source>
</evidence>
<protein>
    <recommendedName>
        <fullName evidence="8">Fanconi-associated nuclease</fullName>
        <ecNumber evidence="8">3.1.4.1</ecNumber>
    </recommendedName>
</protein>
<dbReference type="Pfam" id="PF08774">
    <property type="entry name" value="VRR_NUC"/>
    <property type="match status" value="1"/>
</dbReference>
<evidence type="ECO:0000256" key="5">
    <source>
        <dbReference type="ARBA" id="ARBA00022801"/>
    </source>
</evidence>
<keyword evidence="4 8" id="KW-0479">Metal-binding</keyword>
<dbReference type="AlphaFoldDB" id="A0A485L402"/>
<dbReference type="InterPro" id="IPR011856">
    <property type="entry name" value="tRNA_endonuc-like_dom_sf"/>
</dbReference>
<comment type="cofactor">
    <cofactor evidence="8">
        <name>Mg(2+)</name>
        <dbReference type="ChEBI" id="CHEBI:18420"/>
    </cofactor>
    <cofactor evidence="8">
        <name>Mn(2+)</name>
        <dbReference type="ChEBI" id="CHEBI:29035"/>
    </cofactor>
</comment>
<comment type="subcellular location">
    <subcellularLocation>
        <location evidence="8">Nucleus</location>
    </subcellularLocation>
</comment>
<evidence type="ECO:0000256" key="6">
    <source>
        <dbReference type="ARBA" id="ARBA00022842"/>
    </source>
</evidence>
<evidence type="ECO:0000256" key="7">
    <source>
        <dbReference type="ARBA" id="ARBA00023211"/>
    </source>
</evidence>
<sequence length="837" mass="93211">MADEAPRDDEGVAEPKEQSNAYVEHFVHILTSTQSHFNALLTPADAHRIETFLALPYAAQAIYARLFQRKGPWFRTSSLASAAERIGAATVDARPALVQDALQSLASNELISFCPTESTAFPAVLDAMSRACTTPEIQAVLHAIGATTSKSSGRYKTKGDILQRLRSFVSTQRRIDGSYLPLSKHLMAVLNPLKTNEIHLFQLHLPTRDAFYRMHRLMYVTTPPIARPSAARTFGSWAEWQTATTAYEPTPWPGLLTSFGHVTFQAVECSLGASSLFPSMAALVAYQCAGMLRRSLGLVTEALAMDLIPTAQPELSVDWLDHLPPTLHVFGDNDATTPSPEDCFANVEHFLRGVATLDDLVVEVRHCLRQQLHAPTTAATRVFFEPYQAAYGLARCLDMAVALYEKLGQHDKALVLLQELLATSLLRHKRGGWYSRLAINLEQHLKQPQEARTVCEQALSDPHLYPADRKALLRRHRRLVKRALKKVESRTNDDDDDDEVTWPIIAIDGRPLNRAMGEKSRFIGYDDAGCTVEELVLQYYGQQGWHGVHDEGALLRMLFGLLLWEIIFMDISDVFQTPFQDRPLDMDMRYANHFYSARATAIDATLAKLRDATPHDLCSWIHMTWQAHDGKLGAHAQWDRYSLASVQLLAVGLGARQLANLLSVWVKHLDTGGLPDLTVMRVTWRSNAEENESDKGDITAFLDAERHVDITNWLASAPTAAATTAAMDHILTQTVEAQFVEVKGPRDRLSDTQMVWLERLNGAGMHASVCYVQEPTKKEPKAIKKTPQKKPPTKTSRPAKRSKKALPPPPSTQPSSPSRATSKPSPTVIYIDDSDED</sequence>
<evidence type="ECO:0000256" key="2">
    <source>
        <dbReference type="ARBA" id="ARBA00005533"/>
    </source>
</evidence>
<comment type="function">
    <text evidence="8">Nuclease required for the repair of DNA interstrand cross-links (ICL). Acts as a 5'-3' exonuclease that anchors at a cut end of DNA and cleaves DNA successively at every third nucleotide, allowing to excise an ICL from one strand through flanking incisions.</text>
</comment>
<dbReference type="Gene3D" id="3.40.1350.10">
    <property type="match status" value="1"/>
</dbReference>
<dbReference type="CDD" id="cd22326">
    <property type="entry name" value="FAN1-like"/>
    <property type="match status" value="1"/>
</dbReference>
<keyword evidence="7 8" id="KW-0464">Manganese</keyword>
<dbReference type="Proteomes" id="UP000332933">
    <property type="component" value="Unassembled WGS sequence"/>
</dbReference>
<keyword evidence="8" id="KW-0227">DNA damage</keyword>
<proteinExistence type="inferred from homology"/>
<dbReference type="GO" id="GO:0004528">
    <property type="term" value="F:phosphodiesterase I activity"/>
    <property type="evidence" value="ECO:0007669"/>
    <property type="project" value="UniProtKB-EC"/>
</dbReference>
<accession>A0A485L402</accession>
<keyword evidence="6 8" id="KW-0460">Magnesium</keyword>
<reference evidence="11" key="2">
    <citation type="submission" date="2019-06" db="EMBL/GenBank/DDBJ databases">
        <title>Genomics analysis of Aphanomyces spp. identifies a new class of oomycete effector associated with host adaptation.</title>
        <authorList>
            <person name="Gaulin E."/>
        </authorList>
    </citation>
    <scope>NUCLEOTIDE SEQUENCE</scope>
    <source>
        <strain evidence="11">CBS 578.67</strain>
    </source>
</reference>
<feature type="compositionally biased region" description="Basic residues" evidence="9">
    <location>
        <begin position="783"/>
        <end position="804"/>
    </location>
</feature>
<organism evidence="12 13">
    <name type="scientific">Aphanomyces stellatus</name>
    <dbReference type="NCBI Taxonomy" id="120398"/>
    <lineage>
        <taxon>Eukaryota</taxon>
        <taxon>Sar</taxon>
        <taxon>Stramenopiles</taxon>
        <taxon>Oomycota</taxon>
        <taxon>Saprolegniomycetes</taxon>
        <taxon>Saprolegniales</taxon>
        <taxon>Verrucalvaceae</taxon>
        <taxon>Aphanomyces</taxon>
    </lineage>
</organism>
<comment type="similarity">
    <text evidence="2 8">Belongs to the FAN1 family.</text>
</comment>
<keyword evidence="13" id="KW-1185">Reference proteome</keyword>
<dbReference type="InterPro" id="IPR033315">
    <property type="entry name" value="Fan1-like"/>
</dbReference>
<keyword evidence="5 8" id="KW-0378">Hydrolase</keyword>
<dbReference type="EMBL" id="VJMH01005755">
    <property type="protein sequence ID" value="KAF0693216.1"/>
    <property type="molecule type" value="Genomic_DNA"/>
</dbReference>
<dbReference type="Pfam" id="PF21315">
    <property type="entry name" value="FAN1_HTH"/>
    <property type="match status" value="1"/>
</dbReference>
<evidence type="ECO:0000256" key="1">
    <source>
        <dbReference type="ARBA" id="ARBA00000983"/>
    </source>
</evidence>
<dbReference type="EMBL" id="CAADRA010005776">
    <property type="protein sequence ID" value="VFT92598.1"/>
    <property type="molecule type" value="Genomic_DNA"/>
</dbReference>
<dbReference type="GO" id="GO:0046872">
    <property type="term" value="F:metal ion binding"/>
    <property type="evidence" value="ECO:0007669"/>
    <property type="project" value="UniProtKB-KW"/>
</dbReference>
<dbReference type="Pfam" id="PF21170">
    <property type="entry name" value="FAN1_TPR"/>
    <property type="match status" value="1"/>
</dbReference>
<evidence type="ECO:0000313" key="11">
    <source>
        <dbReference type="EMBL" id="KAF0693216.1"/>
    </source>
</evidence>
<dbReference type="GO" id="GO:0017108">
    <property type="term" value="F:5'-flap endonuclease activity"/>
    <property type="evidence" value="ECO:0007669"/>
    <property type="project" value="TreeGrafter"/>
</dbReference>
<dbReference type="SMART" id="SM00990">
    <property type="entry name" value="VRR_NUC"/>
    <property type="match status" value="1"/>
</dbReference>
<dbReference type="GO" id="GO:0005634">
    <property type="term" value="C:nucleus"/>
    <property type="evidence" value="ECO:0007669"/>
    <property type="project" value="UniProtKB-SubCell"/>
</dbReference>
<evidence type="ECO:0000256" key="3">
    <source>
        <dbReference type="ARBA" id="ARBA00022722"/>
    </source>
</evidence>
<dbReference type="PANTHER" id="PTHR15749">
    <property type="entry name" value="FANCONI-ASSOCIATED NUCLEASE 1"/>
    <property type="match status" value="1"/>
</dbReference>
<keyword evidence="3 8" id="KW-0540">Nuclease</keyword>
<gene>
    <name evidence="12" type="primary">Aste57867_15810</name>
    <name evidence="11" type="ORF">As57867_015754</name>
    <name evidence="12" type="ORF">ASTE57867_15810</name>
</gene>
<name>A0A485L402_9STRA</name>
<dbReference type="PANTHER" id="PTHR15749:SF4">
    <property type="entry name" value="FANCONI-ASSOCIATED NUCLEASE 1"/>
    <property type="match status" value="1"/>
</dbReference>
<evidence type="ECO:0000256" key="8">
    <source>
        <dbReference type="RuleBase" id="RU365033"/>
    </source>
</evidence>
<dbReference type="InterPro" id="IPR049126">
    <property type="entry name" value="FAN1-like_TPR"/>
</dbReference>
<dbReference type="OrthoDB" id="76364at2759"/>